<dbReference type="GeneID" id="6017567"/>
<evidence type="ECO:0000313" key="4">
    <source>
        <dbReference type="Proteomes" id="UP000001861"/>
    </source>
</evidence>
<feature type="compositionally biased region" description="Polar residues" evidence="1">
    <location>
        <begin position="80"/>
        <end position="93"/>
    </location>
</feature>
<dbReference type="KEGG" id="cci:CC1G_03141"/>
<comment type="caution">
    <text evidence="3">The sequence shown here is derived from an EMBL/GenBank/DDBJ whole genome shotgun (WGS) entry which is preliminary data.</text>
</comment>
<name>A8PF32_COPC7</name>
<evidence type="ECO:0000313" key="3">
    <source>
        <dbReference type="EMBL" id="EAU80965.2"/>
    </source>
</evidence>
<gene>
    <name evidence="3" type="ORF">CC1G_03141</name>
</gene>
<feature type="chain" id="PRO_5002726893" evidence="2">
    <location>
        <begin position="23"/>
        <end position="112"/>
    </location>
</feature>
<protein>
    <submittedName>
        <fullName evidence="3">Uncharacterized protein</fullName>
    </submittedName>
</protein>
<feature type="region of interest" description="Disordered" evidence="1">
    <location>
        <begin position="78"/>
        <end position="112"/>
    </location>
</feature>
<dbReference type="AlphaFoldDB" id="A8PF32"/>
<keyword evidence="4" id="KW-1185">Reference proteome</keyword>
<dbReference type="VEuPathDB" id="FungiDB:CC1G_03141"/>
<dbReference type="HOGENOM" id="CLU_2145733_0_0_1"/>
<feature type="compositionally biased region" description="Basic and acidic residues" evidence="1">
    <location>
        <begin position="94"/>
        <end position="104"/>
    </location>
</feature>
<dbReference type="InParanoid" id="A8PF32"/>
<evidence type="ECO:0000256" key="2">
    <source>
        <dbReference type="SAM" id="SignalP"/>
    </source>
</evidence>
<organism evidence="3 4">
    <name type="scientific">Coprinopsis cinerea (strain Okayama-7 / 130 / ATCC MYA-4618 / FGSC 9003)</name>
    <name type="common">Inky cap fungus</name>
    <name type="synonym">Hormographiella aspergillata</name>
    <dbReference type="NCBI Taxonomy" id="240176"/>
    <lineage>
        <taxon>Eukaryota</taxon>
        <taxon>Fungi</taxon>
        <taxon>Dikarya</taxon>
        <taxon>Basidiomycota</taxon>
        <taxon>Agaricomycotina</taxon>
        <taxon>Agaricomycetes</taxon>
        <taxon>Agaricomycetidae</taxon>
        <taxon>Agaricales</taxon>
        <taxon>Agaricineae</taxon>
        <taxon>Psathyrellaceae</taxon>
        <taxon>Coprinopsis</taxon>
    </lineage>
</organism>
<proteinExistence type="predicted"/>
<keyword evidence="2" id="KW-0732">Signal</keyword>
<dbReference type="RefSeq" id="XP_001840912.2">
    <property type="nucleotide sequence ID" value="XM_001840860.2"/>
</dbReference>
<sequence length="112" mass="12881">MSRWFILVSLVLSIYFAVGISAQNHPTGSPALVRQRGYYADELAVRDITRYLDSYELRALRIYAERLVEARDNKVHYANAYSTKGNKKPASNYQREKRRQENKKAGANGLKL</sequence>
<feature type="signal peptide" evidence="2">
    <location>
        <begin position="1"/>
        <end position="22"/>
    </location>
</feature>
<dbReference type="Proteomes" id="UP000001861">
    <property type="component" value="Unassembled WGS sequence"/>
</dbReference>
<reference evidence="3 4" key="1">
    <citation type="journal article" date="2010" name="Proc. Natl. Acad. Sci. U.S.A.">
        <title>Insights into evolution of multicellular fungi from the assembled chromosomes of the mushroom Coprinopsis cinerea (Coprinus cinereus).</title>
        <authorList>
            <person name="Stajich J.E."/>
            <person name="Wilke S.K."/>
            <person name="Ahren D."/>
            <person name="Au C.H."/>
            <person name="Birren B.W."/>
            <person name="Borodovsky M."/>
            <person name="Burns C."/>
            <person name="Canback B."/>
            <person name="Casselton L.A."/>
            <person name="Cheng C.K."/>
            <person name="Deng J."/>
            <person name="Dietrich F.S."/>
            <person name="Fargo D.C."/>
            <person name="Farman M.L."/>
            <person name="Gathman A.C."/>
            <person name="Goldberg J."/>
            <person name="Guigo R."/>
            <person name="Hoegger P.J."/>
            <person name="Hooker J.B."/>
            <person name="Huggins A."/>
            <person name="James T.Y."/>
            <person name="Kamada T."/>
            <person name="Kilaru S."/>
            <person name="Kodira C."/>
            <person name="Kues U."/>
            <person name="Kupfer D."/>
            <person name="Kwan H.S."/>
            <person name="Lomsadze A."/>
            <person name="Li W."/>
            <person name="Lilly W.W."/>
            <person name="Ma L.J."/>
            <person name="Mackey A.J."/>
            <person name="Manning G."/>
            <person name="Martin F."/>
            <person name="Muraguchi H."/>
            <person name="Natvig D.O."/>
            <person name="Palmerini H."/>
            <person name="Ramesh M.A."/>
            <person name="Rehmeyer C.J."/>
            <person name="Roe B.A."/>
            <person name="Shenoy N."/>
            <person name="Stanke M."/>
            <person name="Ter-Hovhannisyan V."/>
            <person name="Tunlid A."/>
            <person name="Velagapudi R."/>
            <person name="Vision T.J."/>
            <person name="Zeng Q."/>
            <person name="Zolan M.E."/>
            <person name="Pukkila P.J."/>
        </authorList>
    </citation>
    <scope>NUCLEOTIDE SEQUENCE [LARGE SCALE GENOMIC DNA]</scope>
    <source>
        <strain evidence="4">Okayama-7 / 130 / ATCC MYA-4618 / FGSC 9003</strain>
    </source>
</reference>
<dbReference type="EMBL" id="AACS02000008">
    <property type="protein sequence ID" value="EAU80965.2"/>
    <property type="molecule type" value="Genomic_DNA"/>
</dbReference>
<evidence type="ECO:0000256" key="1">
    <source>
        <dbReference type="SAM" id="MobiDB-lite"/>
    </source>
</evidence>
<accession>A8PF32</accession>